<reference evidence="1 2" key="1">
    <citation type="submission" date="2018-02" db="EMBL/GenBank/DDBJ databases">
        <title>Solimicrobium silvestre gen. nov., sp. nov., isolated from alpine forest soil.</title>
        <authorList>
            <person name="Margesin R."/>
            <person name="Albuquerque L."/>
            <person name="Zhang D.-C."/>
            <person name="Froufe H.J.C."/>
            <person name="Severino R."/>
            <person name="Roxo I."/>
            <person name="Egas C."/>
            <person name="Da Costa M.S."/>
        </authorList>
    </citation>
    <scope>NUCLEOTIDE SEQUENCE [LARGE SCALE GENOMIC DNA]</scope>
    <source>
        <strain evidence="1 2">S20-91</strain>
    </source>
</reference>
<dbReference type="EMBL" id="PUGF01000001">
    <property type="protein sequence ID" value="PRC94826.1"/>
    <property type="molecule type" value="Genomic_DNA"/>
</dbReference>
<evidence type="ECO:0008006" key="3">
    <source>
        <dbReference type="Google" id="ProtNLM"/>
    </source>
</evidence>
<name>A0A2S9H4M5_9BURK</name>
<dbReference type="AlphaFoldDB" id="A0A2S9H4M5"/>
<sequence>MRFNAISQYFDVYLVRHLGEIFCCKASLPTCFPFNFTKIEKHMQIFNLKLIFFTAVLAVTMNSSYAQSVNAPVYAVGEKWEFMKKDLWTGKVIQRYTVKNIGIAGDYLRRSFETTNISANGDITKPQFTESTVRADMNENIMFHGEKSIKVWYKWPLEIGKKWSLQSKSEIAPTAANAVAQTMVSTWNAEVVQWENVDMPSGKVKALKIVYKLAWTLDSPTGGGDGVYTVWYSPEQKNVVQSIYETFTADGSPQLRTITQLVLTDGIVKTSTPAASN</sequence>
<gene>
    <name evidence="1" type="ORF">S2091_0021</name>
</gene>
<organism evidence="1 2">
    <name type="scientific">Solimicrobium silvestre</name>
    <dbReference type="NCBI Taxonomy" id="2099400"/>
    <lineage>
        <taxon>Bacteria</taxon>
        <taxon>Pseudomonadati</taxon>
        <taxon>Pseudomonadota</taxon>
        <taxon>Betaproteobacteria</taxon>
        <taxon>Burkholderiales</taxon>
        <taxon>Oxalobacteraceae</taxon>
        <taxon>Solimicrobium</taxon>
    </lineage>
</organism>
<evidence type="ECO:0000313" key="1">
    <source>
        <dbReference type="EMBL" id="PRC94826.1"/>
    </source>
</evidence>
<dbReference type="Proteomes" id="UP000237839">
    <property type="component" value="Unassembled WGS sequence"/>
</dbReference>
<comment type="caution">
    <text evidence="1">The sequence shown here is derived from an EMBL/GenBank/DDBJ whole genome shotgun (WGS) entry which is preliminary data.</text>
</comment>
<keyword evidence="2" id="KW-1185">Reference proteome</keyword>
<evidence type="ECO:0000313" key="2">
    <source>
        <dbReference type="Proteomes" id="UP000237839"/>
    </source>
</evidence>
<accession>A0A2S9H4M5</accession>
<protein>
    <recommendedName>
        <fullName evidence="3">DUF3108 domain-containing protein</fullName>
    </recommendedName>
</protein>
<proteinExistence type="predicted"/>